<evidence type="ECO:0000313" key="3">
    <source>
        <dbReference type="Proteomes" id="UP000325576"/>
    </source>
</evidence>
<dbReference type="InterPro" id="IPR011059">
    <property type="entry name" value="Metal-dep_hydrolase_composite"/>
</dbReference>
<dbReference type="PANTHER" id="PTHR22642:SF2">
    <property type="entry name" value="PROTEIN LONG AFTER FAR-RED 3"/>
    <property type="match status" value="1"/>
</dbReference>
<dbReference type="InterPro" id="IPR032466">
    <property type="entry name" value="Metal_Hydrolase"/>
</dbReference>
<organism evidence="2 3">
    <name type="scientific">Rhodococcus erythropolis</name>
    <name type="common">Arthrobacter picolinophilus</name>
    <dbReference type="NCBI Taxonomy" id="1833"/>
    <lineage>
        <taxon>Bacteria</taxon>
        <taxon>Bacillati</taxon>
        <taxon>Actinomycetota</taxon>
        <taxon>Actinomycetes</taxon>
        <taxon>Mycobacteriales</taxon>
        <taxon>Nocardiaceae</taxon>
        <taxon>Rhodococcus</taxon>
        <taxon>Rhodococcus erythropolis group</taxon>
    </lineage>
</organism>
<dbReference type="Proteomes" id="UP000325576">
    <property type="component" value="Unassembled WGS sequence"/>
</dbReference>
<dbReference type="EMBL" id="MRBO01000399">
    <property type="protein sequence ID" value="KAB2584807.1"/>
    <property type="molecule type" value="Genomic_DNA"/>
</dbReference>
<dbReference type="Pfam" id="PF07969">
    <property type="entry name" value="Amidohydro_3"/>
    <property type="match status" value="1"/>
</dbReference>
<dbReference type="GO" id="GO:0016810">
    <property type="term" value="F:hydrolase activity, acting on carbon-nitrogen (but not peptide) bonds"/>
    <property type="evidence" value="ECO:0007669"/>
    <property type="project" value="InterPro"/>
</dbReference>
<dbReference type="CDD" id="cd01300">
    <property type="entry name" value="YtcJ_like"/>
    <property type="match status" value="1"/>
</dbReference>
<dbReference type="Gene3D" id="2.30.40.10">
    <property type="entry name" value="Urease, subunit C, domain 1"/>
    <property type="match status" value="1"/>
</dbReference>
<dbReference type="SUPFAM" id="SSF51556">
    <property type="entry name" value="Metallo-dependent hydrolases"/>
    <property type="match status" value="1"/>
</dbReference>
<dbReference type="KEGG" id="reb:XU06_05895"/>
<evidence type="ECO:0000313" key="2">
    <source>
        <dbReference type="EMBL" id="KAB2584807.1"/>
    </source>
</evidence>
<proteinExistence type="predicted"/>
<accession>A0A5N5E3R8</accession>
<keyword evidence="2" id="KW-0378">Hydrolase</keyword>
<dbReference type="SUPFAM" id="SSF51338">
    <property type="entry name" value="Composite domain of metallo-dependent hydrolases"/>
    <property type="match status" value="1"/>
</dbReference>
<dbReference type="Gene3D" id="3.20.20.140">
    <property type="entry name" value="Metal-dependent hydrolases"/>
    <property type="match status" value="1"/>
</dbReference>
<dbReference type="AlphaFoldDB" id="A0A5N5E3R8"/>
<dbReference type="InterPro" id="IPR033932">
    <property type="entry name" value="YtcJ-like"/>
</dbReference>
<sequence length="543" mass="58542">MAEVLEVEAELLFVGGTIRTGDSARGVSDALAVAGGRVVALGDAARALESARTEVVDLAGGALLPSFGDGHVHPLMAGLEMRGAKIRDCDSIDEVVREVRRWADANPDAECIFGEGVSPTLAPGGLFDAHWLDDVVRDRPVVLRTMDYHTAWVNSAALRSAGLTRDTPDPVGGEIVRTADGELLGTLREWGAINPVLALLPEVTLHDGVDSLAAASKMLAAAGITWVQDAWTELDDVEIWLATAESGRLSTRVNLAFRATPESWKADLPAFVEARQKVAERGGDTVRAETVKFFADGVIEAGTAALLAPYSDCPHSHGISNWTTDELGRVAAEVDRLGFQIHIHAIGDAGVRMALDAIEYVDRCNGPRDRRATIAHLQLVDGDDLDRFESLGVIANFQPLWAQLDPLMTELTIPRIGVDRGELQYRIGSLAERGARVAFGSDWPITAHEPIKGIATAIHRQTSAGVPSEGWLPRERVGLDWALATYSAGIAYQGFEENSWGRLLPGMRADMIQLPVDPRHLASSKELSDLVVSRTWLAGKRVH</sequence>
<reference evidence="2 3" key="1">
    <citation type="journal article" date="2017" name="Poromechanics V (2013)">
        <title>Genomic Characterization of the Arsenic-Tolerant Actinobacterium, &lt;i&gt;Rhodococcus erythropolis&lt;/i&gt; S43.</title>
        <authorList>
            <person name="Retamal-Morales G."/>
            <person name="Mehnert M."/>
            <person name="Schwabe R."/>
            <person name="Tischler D."/>
            <person name="Schloemann M."/>
            <person name="Levican G.J."/>
        </authorList>
    </citation>
    <scope>NUCLEOTIDE SEQUENCE [LARGE SCALE GENOMIC DNA]</scope>
    <source>
        <strain evidence="2 3">S43</strain>
    </source>
</reference>
<feature type="domain" description="Amidohydrolase 3" evidence="1">
    <location>
        <begin position="54"/>
        <end position="543"/>
    </location>
</feature>
<comment type="caution">
    <text evidence="2">The sequence shown here is derived from an EMBL/GenBank/DDBJ whole genome shotgun (WGS) entry which is preliminary data.</text>
</comment>
<protein>
    <submittedName>
        <fullName evidence="2">Amidohydrolase</fullName>
    </submittedName>
</protein>
<dbReference type="PANTHER" id="PTHR22642">
    <property type="entry name" value="IMIDAZOLONEPROPIONASE"/>
    <property type="match status" value="1"/>
</dbReference>
<name>A0A5N5E3R8_RHOER</name>
<dbReference type="Gene3D" id="3.10.310.70">
    <property type="match status" value="1"/>
</dbReference>
<evidence type="ECO:0000259" key="1">
    <source>
        <dbReference type="Pfam" id="PF07969"/>
    </source>
</evidence>
<dbReference type="InterPro" id="IPR013108">
    <property type="entry name" value="Amidohydro_3"/>
</dbReference>
<gene>
    <name evidence="2" type="ORF">BS297_13590</name>
</gene>